<organism evidence="1 2">
    <name type="scientific">Cuscuta campestris</name>
    <dbReference type="NCBI Taxonomy" id="132261"/>
    <lineage>
        <taxon>Eukaryota</taxon>
        <taxon>Viridiplantae</taxon>
        <taxon>Streptophyta</taxon>
        <taxon>Embryophyta</taxon>
        <taxon>Tracheophyta</taxon>
        <taxon>Spermatophyta</taxon>
        <taxon>Magnoliopsida</taxon>
        <taxon>eudicotyledons</taxon>
        <taxon>Gunneridae</taxon>
        <taxon>Pentapetalae</taxon>
        <taxon>asterids</taxon>
        <taxon>lamiids</taxon>
        <taxon>Solanales</taxon>
        <taxon>Convolvulaceae</taxon>
        <taxon>Cuscuteae</taxon>
        <taxon>Cuscuta</taxon>
        <taxon>Cuscuta subgen. Grammica</taxon>
        <taxon>Cuscuta sect. Cleistogrammica</taxon>
    </lineage>
</organism>
<gene>
    <name evidence="1" type="ORF">CCAM_LOCUS37339</name>
</gene>
<reference evidence="1 2" key="1">
    <citation type="submission" date="2018-04" db="EMBL/GenBank/DDBJ databases">
        <authorList>
            <person name="Vogel A."/>
        </authorList>
    </citation>
    <scope>NUCLEOTIDE SEQUENCE [LARGE SCALE GENOMIC DNA]</scope>
</reference>
<keyword evidence="2" id="KW-1185">Reference proteome</keyword>
<dbReference type="EMBL" id="OOIL02005600">
    <property type="protein sequence ID" value="VFQ95563.1"/>
    <property type="molecule type" value="Genomic_DNA"/>
</dbReference>
<sequence length="92" mass="10336">MGTDQTISMIKDISDNIDKSDRLCNLMVDLEIPLPLSTAKPSNQLWDLLLIQAPQQIHGGQLAACLFLPHLMLKSITSNICWVIRLGLLWRP</sequence>
<evidence type="ECO:0000313" key="2">
    <source>
        <dbReference type="Proteomes" id="UP000595140"/>
    </source>
</evidence>
<accession>A0A484N364</accession>
<evidence type="ECO:0000313" key="1">
    <source>
        <dbReference type="EMBL" id="VFQ95563.1"/>
    </source>
</evidence>
<dbReference type="Proteomes" id="UP000595140">
    <property type="component" value="Unassembled WGS sequence"/>
</dbReference>
<dbReference type="AlphaFoldDB" id="A0A484N364"/>
<name>A0A484N364_9ASTE</name>
<proteinExistence type="predicted"/>
<protein>
    <submittedName>
        <fullName evidence="1">Uncharacterized protein</fullName>
    </submittedName>
</protein>